<sequence length="101" mass="11435">MPVEAYLDALDRHEALPIIKALSAIELYGLDETLIQTRALRDKLWELKLGRHRLFYVLDTGPTLVLLHACKKQSQKARKSDVDLAISRMRKVIAAASSRLP</sequence>
<evidence type="ECO:0000313" key="1">
    <source>
        <dbReference type="EMBL" id="MCY1073566.1"/>
    </source>
</evidence>
<dbReference type="RefSeq" id="WP_267532567.1">
    <property type="nucleotide sequence ID" value="NZ_JAPNKA010000001.1"/>
</dbReference>
<dbReference type="Proteomes" id="UP001207654">
    <property type="component" value="Unassembled WGS sequence"/>
</dbReference>
<dbReference type="EMBL" id="JAPNKA010000001">
    <property type="protein sequence ID" value="MCY1073566.1"/>
    <property type="molecule type" value="Genomic_DNA"/>
</dbReference>
<organism evidence="1 2">
    <name type="scientific">Archangium lansingense</name>
    <dbReference type="NCBI Taxonomy" id="2995310"/>
    <lineage>
        <taxon>Bacteria</taxon>
        <taxon>Pseudomonadati</taxon>
        <taxon>Myxococcota</taxon>
        <taxon>Myxococcia</taxon>
        <taxon>Myxococcales</taxon>
        <taxon>Cystobacterineae</taxon>
        <taxon>Archangiaceae</taxon>
        <taxon>Archangium</taxon>
    </lineage>
</organism>
<dbReference type="InterPro" id="IPR009241">
    <property type="entry name" value="HigB-like"/>
</dbReference>
<gene>
    <name evidence="1" type="ORF">OV287_03640</name>
</gene>
<protein>
    <submittedName>
        <fullName evidence="1">Type II toxin-antitoxin system RelE/ParE family toxin</fullName>
    </submittedName>
</protein>
<comment type="caution">
    <text evidence="1">The sequence shown here is derived from an EMBL/GenBank/DDBJ whole genome shotgun (WGS) entry which is preliminary data.</text>
</comment>
<reference evidence="1 2" key="1">
    <citation type="submission" date="2022-11" db="EMBL/GenBank/DDBJ databases">
        <title>Minimal conservation of predation-associated metabolite biosynthetic gene clusters underscores biosynthetic potential of Myxococcota including descriptions for ten novel species: Archangium lansinium sp. nov., Myxococcus landrumus sp. nov., Nannocystis bai.</title>
        <authorList>
            <person name="Ahearne A."/>
            <person name="Stevens C."/>
            <person name="Phillips K."/>
        </authorList>
    </citation>
    <scope>NUCLEOTIDE SEQUENCE [LARGE SCALE GENOMIC DNA]</scope>
    <source>
        <strain evidence="1 2">MIWBW</strain>
    </source>
</reference>
<name>A0ABT3ZWS8_9BACT</name>
<accession>A0ABT3ZWS8</accession>
<evidence type="ECO:0000313" key="2">
    <source>
        <dbReference type="Proteomes" id="UP001207654"/>
    </source>
</evidence>
<dbReference type="Pfam" id="PF05973">
    <property type="entry name" value="Gp49"/>
    <property type="match status" value="1"/>
</dbReference>
<proteinExistence type="predicted"/>
<keyword evidence="2" id="KW-1185">Reference proteome</keyword>